<dbReference type="EMBL" id="KB722647">
    <property type="protein sequence ID" value="EMS23405.1"/>
    <property type="molecule type" value="Genomic_DNA"/>
</dbReference>
<keyword evidence="1" id="KW-0175">Coiled coil</keyword>
<evidence type="ECO:0000313" key="2">
    <source>
        <dbReference type="EMBL" id="EMS23405.1"/>
    </source>
</evidence>
<gene>
    <name evidence="2" type="ORF">RHTO_07139</name>
</gene>
<organism evidence="2 3">
    <name type="scientific">Rhodotorula toruloides (strain NP11)</name>
    <name type="common">Yeast</name>
    <name type="synonym">Rhodosporidium toruloides</name>
    <dbReference type="NCBI Taxonomy" id="1130832"/>
    <lineage>
        <taxon>Eukaryota</taxon>
        <taxon>Fungi</taxon>
        <taxon>Dikarya</taxon>
        <taxon>Basidiomycota</taxon>
        <taxon>Pucciniomycotina</taxon>
        <taxon>Microbotryomycetes</taxon>
        <taxon>Sporidiobolales</taxon>
        <taxon>Sporidiobolaceae</taxon>
        <taxon>Rhodotorula</taxon>
    </lineage>
</organism>
<dbReference type="AlphaFoldDB" id="M7WZY1"/>
<evidence type="ECO:0000256" key="1">
    <source>
        <dbReference type="SAM" id="Coils"/>
    </source>
</evidence>
<proteinExistence type="predicted"/>
<dbReference type="RefSeq" id="XP_016274524.1">
    <property type="nucleotide sequence ID" value="XM_016420797.1"/>
</dbReference>
<evidence type="ECO:0000313" key="3">
    <source>
        <dbReference type="Proteomes" id="UP000016926"/>
    </source>
</evidence>
<dbReference type="GO" id="GO:0046982">
    <property type="term" value="F:protein heterodimerization activity"/>
    <property type="evidence" value="ECO:0007669"/>
    <property type="project" value="InterPro"/>
</dbReference>
<name>M7WZY1_RHOT1</name>
<reference evidence="2 3" key="1">
    <citation type="journal article" date="2012" name="Nat. Commun.">
        <title>A multi-omic map of the lipid-producing yeast Rhodosporidium toruloides.</title>
        <authorList>
            <person name="Zhu Z."/>
            <person name="Zhang S."/>
            <person name="Liu H."/>
            <person name="Shen H."/>
            <person name="Lin X."/>
            <person name="Yang F."/>
            <person name="Zhou Y.J."/>
            <person name="Jin G."/>
            <person name="Ye M."/>
            <person name="Zou H."/>
            <person name="Zou H."/>
            <person name="Zhao Z.K."/>
        </authorList>
    </citation>
    <scope>NUCLEOTIDE SEQUENCE [LARGE SCALE GENOMIC DNA]</scope>
    <source>
        <strain evidence="2 3">NP11</strain>
    </source>
</reference>
<dbReference type="Gene3D" id="1.10.20.10">
    <property type="entry name" value="Histone, subunit A"/>
    <property type="match status" value="1"/>
</dbReference>
<dbReference type="HOGENOM" id="CLU_1489809_0_0_1"/>
<protein>
    <submittedName>
        <fullName evidence="2">Uncharacterized protein</fullName>
    </submittedName>
</protein>
<feature type="coiled-coil region" evidence="1">
    <location>
        <begin position="45"/>
        <end position="76"/>
    </location>
</feature>
<sequence>MARTHSQYPRSTLRTILRSHASSSSAHTLSPNSDAIAFVAHLAFLRKLAREVKELVEEEKGRKEKKRVEAADLRRASKPCSCHRGVTDLRRALAAAPSAERTVKTDALEGLSALGDEQSQGQADRAVQSCVDAVNRRPLGSISVSGLGNAALDGRVRASRPTIPASSLRRSEALATFNKPL</sequence>
<dbReference type="Proteomes" id="UP000016926">
    <property type="component" value="Unassembled WGS sequence"/>
</dbReference>
<keyword evidence="3" id="KW-1185">Reference proteome</keyword>
<accession>M7WZY1</accession>
<dbReference type="InterPro" id="IPR009072">
    <property type="entry name" value="Histone-fold"/>
</dbReference>
<dbReference type="GeneID" id="27371152"/>